<reference evidence="1 2" key="1">
    <citation type="journal article" date="2018" name="Front. Plant Sci.">
        <title>Red Clover (Trifolium pratense) and Zigzag Clover (T. medium) - A Picture of Genomic Similarities and Differences.</title>
        <authorList>
            <person name="Dluhosova J."/>
            <person name="Istvanek J."/>
            <person name="Nedelnik J."/>
            <person name="Repkova J."/>
        </authorList>
    </citation>
    <scope>NUCLEOTIDE SEQUENCE [LARGE SCALE GENOMIC DNA]</scope>
    <source>
        <strain evidence="2">cv. 10/8</strain>
        <tissue evidence="1">Leaf</tissue>
    </source>
</reference>
<feature type="non-terminal residue" evidence="1">
    <location>
        <position position="1"/>
    </location>
</feature>
<dbReference type="EMBL" id="LXQA010159140">
    <property type="protein sequence ID" value="MCI27409.1"/>
    <property type="molecule type" value="Genomic_DNA"/>
</dbReference>
<dbReference type="AlphaFoldDB" id="A0A392QTS3"/>
<evidence type="ECO:0000313" key="2">
    <source>
        <dbReference type="Proteomes" id="UP000265520"/>
    </source>
</evidence>
<accession>A0A392QTS3</accession>
<comment type="caution">
    <text evidence="1">The sequence shown here is derived from an EMBL/GenBank/DDBJ whole genome shotgun (WGS) entry which is preliminary data.</text>
</comment>
<proteinExistence type="predicted"/>
<keyword evidence="2" id="KW-1185">Reference proteome</keyword>
<protein>
    <submittedName>
        <fullName evidence="1">Protein RCC2-like</fullName>
    </submittedName>
</protein>
<evidence type="ECO:0000313" key="1">
    <source>
        <dbReference type="EMBL" id="MCI27409.1"/>
    </source>
</evidence>
<dbReference type="Proteomes" id="UP000265520">
    <property type="component" value="Unassembled WGS sequence"/>
</dbReference>
<name>A0A392QTS3_9FABA</name>
<sequence length="41" mass="4531">RLVIVLHWTLKGVAIHGDKGQLGHGDTIQRDRPTVVSELSK</sequence>
<organism evidence="1 2">
    <name type="scientific">Trifolium medium</name>
    <dbReference type="NCBI Taxonomy" id="97028"/>
    <lineage>
        <taxon>Eukaryota</taxon>
        <taxon>Viridiplantae</taxon>
        <taxon>Streptophyta</taxon>
        <taxon>Embryophyta</taxon>
        <taxon>Tracheophyta</taxon>
        <taxon>Spermatophyta</taxon>
        <taxon>Magnoliopsida</taxon>
        <taxon>eudicotyledons</taxon>
        <taxon>Gunneridae</taxon>
        <taxon>Pentapetalae</taxon>
        <taxon>rosids</taxon>
        <taxon>fabids</taxon>
        <taxon>Fabales</taxon>
        <taxon>Fabaceae</taxon>
        <taxon>Papilionoideae</taxon>
        <taxon>50 kb inversion clade</taxon>
        <taxon>NPAAA clade</taxon>
        <taxon>Hologalegina</taxon>
        <taxon>IRL clade</taxon>
        <taxon>Trifolieae</taxon>
        <taxon>Trifolium</taxon>
    </lineage>
</organism>